<evidence type="ECO:0000256" key="1">
    <source>
        <dbReference type="ARBA" id="ARBA00022618"/>
    </source>
</evidence>
<organism evidence="8 9">
    <name type="scientific">Fragilariopsis cylindrus CCMP1102</name>
    <dbReference type="NCBI Taxonomy" id="635003"/>
    <lineage>
        <taxon>Eukaryota</taxon>
        <taxon>Sar</taxon>
        <taxon>Stramenopiles</taxon>
        <taxon>Ochrophyta</taxon>
        <taxon>Bacillariophyta</taxon>
        <taxon>Bacillariophyceae</taxon>
        <taxon>Bacillariophycidae</taxon>
        <taxon>Bacillariales</taxon>
        <taxon>Bacillariaceae</taxon>
        <taxon>Fragilariopsis</taxon>
    </lineage>
</organism>
<evidence type="ECO:0000256" key="2">
    <source>
        <dbReference type="ARBA" id="ARBA00022737"/>
    </source>
</evidence>
<keyword evidence="3" id="KW-0498">Mitosis</keyword>
<keyword evidence="6" id="KW-0131">Cell cycle</keyword>
<dbReference type="PANTHER" id="PTHR12558">
    <property type="entry name" value="CELL DIVISION CYCLE 16,23,27"/>
    <property type="match status" value="1"/>
</dbReference>
<dbReference type="GO" id="GO:0051301">
    <property type="term" value="P:cell division"/>
    <property type="evidence" value="ECO:0007669"/>
    <property type="project" value="UniProtKB-KW"/>
</dbReference>
<evidence type="ECO:0000313" key="8">
    <source>
        <dbReference type="EMBL" id="OEU10863.1"/>
    </source>
</evidence>
<name>A0A1E7EZ85_9STRA</name>
<dbReference type="PROSITE" id="PS50005">
    <property type="entry name" value="TPR"/>
    <property type="match status" value="2"/>
</dbReference>
<evidence type="ECO:0000256" key="7">
    <source>
        <dbReference type="PROSITE-ProRule" id="PRU00339"/>
    </source>
</evidence>
<dbReference type="GO" id="GO:0016567">
    <property type="term" value="P:protein ubiquitination"/>
    <property type="evidence" value="ECO:0007669"/>
    <property type="project" value="TreeGrafter"/>
</dbReference>
<dbReference type="GO" id="GO:0045842">
    <property type="term" value="P:positive regulation of mitotic metaphase/anaphase transition"/>
    <property type="evidence" value="ECO:0007669"/>
    <property type="project" value="TreeGrafter"/>
</dbReference>
<dbReference type="InParanoid" id="A0A1E7EZ85"/>
<keyword evidence="5 7" id="KW-0802">TPR repeat</keyword>
<gene>
    <name evidence="8" type="ORF">FRACYDRAFT_139595</name>
</gene>
<dbReference type="EMBL" id="KV784370">
    <property type="protein sequence ID" value="OEU10863.1"/>
    <property type="molecule type" value="Genomic_DNA"/>
</dbReference>
<dbReference type="InterPro" id="IPR011990">
    <property type="entry name" value="TPR-like_helical_dom_sf"/>
</dbReference>
<feature type="non-terminal residue" evidence="8">
    <location>
        <position position="1"/>
    </location>
</feature>
<keyword evidence="9" id="KW-1185">Reference proteome</keyword>
<evidence type="ECO:0000256" key="4">
    <source>
        <dbReference type="ARBA" id="ARBA00022786"/>
    </source>
</evidence>
<evidence type="ECO:0000256" key="6">
    <source>
        <dbReference type="ARBA" id="ARBA00023306"/>
    </source>
</evidence>
<sequence length="304" mass="34625">FQLRHSPEVLAMAAQNAYRRYDWDAALQYCEELADVDPLSSNTNKAAFCHVSTLVQLNRKRPLFRLAHDWVETSPKEARSWFAVGAYYYACERYHVAQRHFCRATRLDPHCVEAWIAFGASFAACDESDQALASFRAAQRLAPGNHTSLLYIGMEYLRTNHLVLAQHFLKAANDSSGGTDPLVKSETGVLKLNQKKFSQAITWFLMALVETIQDIYWEPTLFNLAHAYRKERMYDAAVICLEQCLALKESASAHSALGYCLHLQSMDDRDRSNRLLHRSIDAYHQSLAKKPDDPFASEMLQKAL</sequence>
<dbReference type="Gene3D" id="1.25.40.10">
    <property type="entry name" value="Tetratricopeptide repeat domain"/>
    <property type="match status" value="1"/>
</dbReference>
<dbReference type="PANTHER" id="PTHR12558:SF9">
    <property type="entry name" value="CELL DIVISION CYCLE PROTEIN 16 HOMOLOG"/>
    <property type="match status" value="1"/>
</dbReference>
<dbReference type="Pfam" id="PF13176">
    <property type="entry name" value="TPR_7"/>
    <property type="match status" value="1"/>
</dbReference>
<dbReference type="GO" id="GO:0005680">
    <property type="term" value="C:anaphase-promoting complex"/>
    <property type="evidence" value="ECO:0007669"/>
    <property type="project" value="TreeGrafter"/>
</dbReference>
<evidence type="ECO:0000256" key="3">
    <source>
        <dbReference type="ARBA" id="ARBA00022776"/>
    </source>
</evidence>
<feature type="repeat" description="TPR" evidence="7">
    <location>
        <begin position="112"/>
        <end position="145"/>
    </location>
</feature>
<dbReference type="SUPFAM" id="SSF48452">
    <property type="entry name" value="TPR-like"/>
    <property type="match status" value="2"/>
</dbReference>
<evidence type="ECO:0000256" key="5">
    <source>
        <dbReference type="ARBA" id="ARBA00022803"/>
    </source>
</evidence>
<dbReference type="OrthoDB" id="10006270at2759"/>
<keyword evidence="2" id="KW-0677">Repeat</keyword>
<dbReference type="KEGG" id="fcy:FRACYDRAFT_139595"/>
<keyword evidence="1" id="KW-0132">Cell division</keyword>
<accession>A0A1E7EZ85</accession>
<dbReference type="GO" id="GO:0031145">
    <property type="term" value="P:anaphase-promoting complex-dependent catabolic process"/>
    <property type="evidence" value="ECO:0007669"/>
    <property type="project" value="TreeGrafter"/>
</dbReference>
<keyword evidence="4" id="KW-0833">Ubl conjugation pathway</keyword>
<dbReference type="SMART" id="SM00028">
    <property type="entry name" value="TPR"/>
    <property type="match status" value="5"/>
</dbReference>
<proteinExistence type="predicted"/>
<reference evidence="8 9" key="1">
    <citation type="submission" date="2016-09" db="EMBL/GenBank/DDBJ databases">
        <title>Extensive genetic diversity and differential bi-allelic expression allows diatom success in the polar Southern Ocean.</title>
        <authorList>
            <consortium name="DOE Joint Genome Institute"/>
            <person name="Mock T."/>
            <person name="Otillar R.P."/>
            <person name="Strauss J."/>
            <person name="Dupont C."/>
            <person name="Frickenhaus S."/>
            <person name="Maumus F."/>
            <person name="Mcmullan M."/>
            <person name="Sanges R."/>
            <person name="Schmutz J."/>
            <person name="Toseland A."/>
            <person name="Valas R."/>
            <person name="Veluchamy A."/>
            <person name="Ward B.J."/>
            <person name="Allen A."/>
            <person name="Barry K."/>
            <person name="Falciatore A."/>
            <person name="Ferrante M."/>
            <person name="Fortunato A.E."/>
            <person name="Gloeckner G."/>
            <person name="Gruber A."/>
            <person name="Hipkin R."/>
            <person name="Janech M."/>
            <person name="Kroth P."/>
            <person name="Leese F."/>
            <person name="Lindquist E."/>
            <person name="Lyon B.R."/>
            <person name="Martin J."/>
            <person name="Mayer C."/>
            <person name="Parker M."/>
            <person name="Quesneville H."/>
            <person name="Raymond J."/>
            <person name="Uhlig C."/>
            <person name="Valentin K.U."/>
            <person name="Worden A.Z."/>
            <person name="Armbrust E.V."/>
            <person name="Bowler C."/>
            <person name="Green B."/>
            <person name="Moulton V."/>
            <person name="Van Oosterhout C."/>
            <person name="Grigoriev I."/>
        </authorList>
    </citation>
    <scope>NUCLEOTIDE SEQUENCE [LARGE SCALE GENOMIC DNA]</scope>
    <source>
        <strain evidence="8 9">CCMP1102</strain>
    </source>
</reference>
<dbReference type="AlphaFoldDB" id="A0A1E7EZ85"/>
<feature type="repeat" description="TPR" evidence="7">
    <location>
        <begin position="78"/>
        <end position="111"/>
    </location>
</feature>
<protein>
    <submittedName>
        <fullName evidence="8">TPR-like protein</fullName>
    </submittedName>
</protein>
<dbReference type="InterPro" id="IPR019734">
    <property type="entry name" value="TPR_rpt"/>
</dbReference>
<feature type="non-terminal residue" evidence="8">
    <location>
        <position position="304"/>
    </location>
</feature>
<dbReference type="Proteomes" id="UP000095751">
    <property type="component" value="Unassembled WGS sequence"/>
</dbReference>
<evidence type="ECO:0000313" key="9">
    <source>
        <dbReference type="Proteomes" id="UP000095751"/>
    </source>
</evidence>
<dbReference type="GO" id="GO:0005737">
    <property type="term" value="C:cytoplasm"/>
    <property type="evidence" value="ECO:0007669"/>
    <property type="project" value="TreeGrafter"/>
</dbReference>